<sequence length="153" mass="16507">MPTVSRTFSVDLPPDRVTEYLKDFANAQEWDPGTQSCTRRDDGPLAEGAEWHNVSKIFGVTAELTYVLQRATGRTLVFVGRNKSSTSTDNITVDASGTGSTLTYRADLEMHGVAKLLSPVMKVVFEKLANDTQSQMTTVLNGLAAGGGTQPHS</sequence>
<evidence type="ECO:0000313" key="2">
    <source>
        <dbReference type="Proteomes" id="UP001141629"/>
    </source>
</evidence>
<comment type="caution">
    <text evidence="1">The sequence shown here is derived from an EMBL/GenBank/DDBJ whole genome shotgun (WGS) entry which is preliminary data.</text>
</comment>
<protein>
    <submittedName>
        <fullName evidence="1">SRPBCC family protein</fullName>
    </submittedName>
</protein>
<proteinExistence type="predicted"/>
<dbReference type="AlphaFoldDB" id="A0A9X3C4U9"/>
<reference evidence="1" key="1">
    <citation type="submission" date="2020-07" db="EMBL/GenBank/DDBJ databases">
        <authorList>
            <person name="Pettersson B.M.F."/>
            <person name="Behra P.R.K."/>
            <person name="Ramesh M."/>
            <person name="Das S."/>
            <person name="Dasgupta S."/>
            <person name="Kirsebom L.A."/>
        </authorList>
    </citation>
    <scope>NUCLEOTIDE SEQUENCE</scope>
    <source>
        <strain evidence="1">DSM 44838</strain>
    </source>
</reference>
<reference evidence="1" key="2">
    <citation type="journal article" date="2022" name="BMC Genomics">
        <title>Comparative genome analysis of mycobacteria focusing on tRNA and non-coding RNA.</title>
        <authorList>
            <person name="Behra P.R.K."/>
            <person name="Pettersson B.M.F."/>
            <person name="Ramesh M."/>
            <person name="Das S."/>
            <person name="Dasgupta S."/>
            <person name="Kirsebom L.A."/>
        </authorList>
    </citation>
    <scope>NUCLEOTIDE SEQUENCE</scope>
    <source>
        <strain evidence="1">DSM 44838</strain>
    </source>
</reference>
<dbReference type="CDD" id="cd08865">
    <property type="entry name" value="SRPBCC_10"/>
    <property type="match status" value="1"/>
</dbReference>
<dbReference type="InterPro" id="IPR019587">
    <property type="entry name" value="Polyketide_cyclase/dehydratase"/>
</dbReference>
<dbReference type="Gene3D" id="3.30.530.20">
    <property type="match status" value="1"/>
</dbReference>
<organism evidence="1 2">
    <name type="scientific">Mycobacterium yunnanensis</name>
    <dbReference type="NCBI Taxonomy" id="368477"/>
    <lineage>
        <taxon>Bacteria</taxon>
        <taxon>Bacillati</taxon>
        <taxon>Actinomycetota</taxon>
        <taxon>Actinomycetes</taxon>
        <taxon>Mycobacteriales</taxon>
        <taxon>Mycobacteriaceae</taxon>
        <taxon>Mycobacterium</taxon>
    </lineage>
</organism>
<dbReference type="EMBL" id="JACKVK010000022">
    <property type="protein sequence ID" value="MCV7424761.1"/>
    <property type="molecule type" value="Genomic_DNA"/>
</dbReference>
<dbReference type="InterPro" id="IPR023393">
    <property type="entry name" value="START-like_dom_sf"/>
</dbReference>
<dbReference type="RefSeq" id="WP_263999846.1">
    <property type="nucleotide sequence ID" value="NZ_JACKVK010000022.1"/>
</dbReference>
<name>A0A9X3C4U9_9MYCO</name>
<dbReference type="Proteomes" id="UP001141629">
    <property type="component" value="Unassembled WGS sequence"/>
</dbReference>
<dbReference type="SUPFAM" id="SSF55961">
    <property type="entry name" value="Bet v1-like"/>
    <property type="match status" value="1"/>
</dbReference>
<accession>A0A9X3C4U9</accession>
<evidence type="ECO:0000313" key="1">
    <source>
        <dbReference type="EMBL" id="MCV7424761.1"/>
    </source>
</evidence>
<gene>
    <name evidence="1" type="ORF">H7K45_29905</name>
</gene>
<keyword evidence="2" id="KW-1185">Reference proteome</keyword>
<dbReference type="Pfam" id="PF10604">
    <property type="entry name" value="Polyketide_cyc2"/>
    <property type="match status" value="1"/>
</dbReference>